<dbReference type="CDD" id="cd01205">
    <property type="entry name" value="EVH1_WASP-like"/>
    <property type="match status" value="1"/>
</dbReference>
<reference evidence="8" key="1">
    <citation type="submission" date="2016-04" db="EMBL/GenBank/DDBJ databases">
        <authorList>
            <person name="Evans L.H."/>
            <person name="Alamgir A."/>
            <person name="Owens N."/>
            <person name="Weber N.D."/>
            <person name="Virtaneva K."/>
            <person name="Barbian K."/>
            <person name="Babar A."/>
            <person name="Rosenke K."/>
        </authorList>
    </citation>
    <scope>NUCLEOTIDE SEQUENCE [LARGE SCALE GENOMIC DNA]</scope>
    <source>
        <strain evidence="8">CBS 101.48</strain>
    </source>
</reference>
<dbReference type="SUPFAM" id="SSF50729">
    <property type="entry name" value="PH domain-like"/>
    <property type="match status" value="1"/>
</dbReference>
<dbReference type="SUPFAM" id="SSF47912">
    <property type="entry name" value="Wiscott-Aldrich syndrome protein, WASP, C-terminal domain"/>
    <property type="match status" value="1"/>
</dbReference>
<protein>
    <recommendedName>
        <fullName evidence="10">WH1 domain-containing protein</fullName>
    </recommendedName>
</protein>
<dbReference type="InterPro" id="IPR011026">
    <property type="entry name" value="WAS_C"/>
</dbReference>
<evidence type="ECO:0000256" key="2">
    <source>
        <dbReference type="ARBA" id="ARBA00022490"/>
    </source>
</evidence>
<dbReference type="SMART" id="SM00461">
    <property type="entry name" value="WH1"/>
    <property type="match status" value="1"/>
</dbReference>
<feature type="compositionally biased region" description="Pro residues" evidence="5">
    <location>
        <begin position="229"/>
        <end position="238"/>
    </location>
</feature>
<organism evidence="8">
    <name type="scientific">Absidia glauca</name>
    <name type="common">Pin mould</name>
    <dbReference type="NCBI Taxonomy" id="4829"/>
    <lineage>
        <taxon>Eukaryota</taxon>
        <taxon>Fungi</taxon>
        <taxon>Fungi incertae sedis</taxon>
        <taxon>Mucoromycota</taxon>
        <taxon>Mucoromycotina</taxon>
        <taxon>Mucoromycetes</taxon>
        <taxon>Mucorales</taxon>
        <taxon>Cunninghamellaceae</taxon>
        <taxon>Absidia</taxon>
    </lineage>
</organism>
<name>A0A163MKT7_ABSGL</name>
<dbReference type="STRING" id="4829.A0A163MKT7"/>
<keyword evidence="2" id="KW-0963">Cytoplasm</keyword>
<feature type="compositionally biased region" description="Polar residues" evidence="5">
    <location>
        <begin position="208"/>
        <end position="219"/>
    </location>
</feature>
<gene>
    <name evidence="8" type="primary">ABSGL_11804.1 scaffold 12340</name>
</gene>
<sequence length="291" mass="32428">MLLTTVCYFSSNQKILTSAVARLYVNVPHTNSWTYSQRWGAATFCKDKKKHNAFFIRIVDVEGHTGVLWEQELYNGFEYNKDKPFFHTFGTDDYLAGLEFVDEGEAEVFYKKVVNRESIRLKDDAANATNGAQWKISSRKNTIDKNHIGKPSDFRHLGHIGYTTDKGFTIENNDPEKNAIVDQLKALGITPEEINQNQDFIHQFLNKHTNTTSDNSGNAVPQSRSVPSSPVPNPPPMPSSNKTASASMANNNDDDGAAGGGDLASSLAAVLKQRQTAMQSDDEDDEDDDWE</sequence>
<dbReference type="Gene3D" id="2.30.29.30">
    <property type="entry name" value="Pleckstrin-homology domain (PH domain)/Phosphotyrosine-binding domain (PTB)"/>
    <property type="match status" value="1"/>
</dbReference>
<dbReference type="InterPro" id="IPR036936">
    <property type="entry name" value="CRIB_dom_sf"/>
</dbReference>
<keyword evidence="3" id="KW-0597">Phosphoprotein</keyword>
<dbReference type="InterPro" id="IPR000095">
    <property type="entry name" value="CRIB_dom"/>
</dbReference>
<dbReference type="Gene3D" id="3.90.810.10">
    <property type="entry name" value="CRIB domain"/>
    <property type="match status" value="1"/>
</dbReference>
<dbReference type="EMBL" id="LT554481">
    <property type="protein sequence ID" value="SAM05929.1"/>
    <property type="molecule type" value="Genomic_DNA"/>
</dbReference>
<feature type="domain" description="CRIB" evidence="6">
    <location>
        <begin position="148"/>
        <end position="161"/>
    </location>
</feature>
<dbReference type="Pfam" id="PF00786">
    <property type="entry name" value="PBD"/>
    <property type="match status" value="1"/>
</dbReference>
<feature type="domain" description="WH1" evidence="7">
    <location>
        <begin position="8"/>
        <end position="120"/>
    </location>
</feature>
<feature type="compositionally biased region" description="Acidic residues" evidence="5">
    <location>
        <begin position="280"/>
        <end position="291"/>
    </location>
</feature>
<accession>A0A163MKT7</accession>
<evidence type="ECO:0000256" key="4">
    <source>
        <dbReference type="ARBA" id="ARBA00023212"/>
    </source>
</evidence>
<proteinExistence type="predicted"/>
<dbReference type="InterPro" id="IPR011993">
    <property type="entry name" value="PH-like_dom_sf"/>
</dbReference>
<evidence type="ECO:0000313" key="8">
    <source>
        <dbReference type="EMBL" id="SAM05929.1"/>
    </source>
</evidence>
<dbReference type="Proteomes" id="UP000078561">
    <property type="component" value="Unassembled WGS sequence"/>
</dbReference>
<feature type="region of interest" description="Disordered" evidence="5">
    <location>
        <begin position="208"/>
        <end position="291"/>
    </location>
</feature>
<dbReference type="InterPro" id="IPR033927">
    <property type="entry name" value="WASPfam_EVH1"/>
</dbReference>
<dbReference type="OMA" id="WEHEFYE"/>
<dbReference type="OrthoDB" id="8963340at2759"/>
<dbReference type="AlphaFoldDB" id="A0A163MKT7"/>
<dbReference type="PROSITE" id="PS50108">
    <property type="entry name" value="CRIB"/>
    <property type="match status" value="1"/>
</dbReference>
<comment type="subcellular location">
    <subcellularLocation>
        <location evidence="1">Cytoplasm</location>
        <location evidence="1">Cytoskeleton</location>
    </subcellularLocation>
</comment>
<dbReference type="GO" id="GO:0007015">
    <property type="term" value="P:actin filament organization"/>
    <property type="evidence" value="ECO:0007669"/>
    <property type="project" value="InterPro"/>
</dbReference>
<keyword evidence="9" id="KW-1185">Reference proteome</keyword>
<dbReference type="InterPro" id="IPR000697">
    <property type="entry name" value="WH1/EVH1_dom"/>
</dbReference>
<evidence type="ECO:0000313" key="9">
    <source>
        <dbReference type="Proteomes" id="UP000078561"/>
    </source>
</evidence>
<dbReference type="GO" id="GO:0005856">
    <property type="term" value="C:cytoskeleton"/>
    <property type="evidence" value="ECO:0007669"/>
    <property type="project" value="UniProtKB-SubCell"/>
</dbReference>
<evidence type="ECO:0008006" key="10">
    <source>
        <dbReference type="Google" id="ProtNLM"/>
    </source>
</evidence>
<keyword evidence="4" id="KW-0206">Cytoskeleton</keyword>
<dbReference type="PROSITE" id="PS50229">
    <property type="entry name" value="WH1"/>
    <property type="match status" value="1"/>
</dbReference>
<evidence type="ECO:0000259" key="6">
    <source>
        <dbReference type="PROSITE" id="PS50108"/>
    </source>
</evidence>
<evidence type="ECO:0000256" key="3">
    <source>
        <dbReference type="ARBA" id="ARBA00022553"/>
    </source>
</evidence>
<evidence type="ECO:0000256" key="1">
    <source>
        <dbReference type="ARBA" id="ARBA00004245"/>
    </source>
</evidence>
<evidence type="ECO:0000259" key="7">
    <source>
        <dbReference type="PROSITE" id="PS50229"/>
    </source>
</evidence>
<dbReference type="CDD" id="cd00132">
    <property type="entry name" value="CRIB"/>
    <property type="match status" value="1"/>
</dbReference>
<evidence type="ECO:0000256" key="5">
    <source>
        <dbReference type="SAM" id="MobiDB-lite"/>
    </source>
</evidence>
<dbReference type="Pfam" id="PF00568">
    <property type="entry name" value="WH1"/>
    <property type="match status" value="1"/>
</dbReference>
<dbReference type="InParanoid" id="A0A163MKT7"/>